<evidence type="ECO:0000313" key="2">
    <source>
        <dbReference type="EMBL" id="UNY46986.1"/>
    </source>
</evidence>
<keyword evidence="1" id="KW-1133">Transmembrane helix</keyword>
<organism evidence="2 3">
    <name type="scientific">Cronobacter phage LPCS28</name>
    <dbReference type="NCBI Taxonomy" id="2924885"/>
    <lineage>
        <taxon>Viruses</taxon>
        <taxon>Duplodnaviria</taxon>
        <taxon>Heunggongvirae</taxon>
        <taxon>Uroviricota</taxon>
        <taxon>Caudoviricetes</taxon>
        <taxon>Pantevenvirales</taxon>
        <taxon>Straboviridae</taxon>
        <taxon>Nanhuvirus</taxon>
        <taxon>Nanhuvirus LPCS28</taxon>
    </lineage>
</organism>
<evidence type="ECO:0000313" key="3">
    <source>
        <dbReference type="Proteomes" id="UP000832072"/>
    </source>
</evidence>
<reference evidence="2 3" key="1">
    <citation type="submission" date="2022-02" db="EMBL/GenBank/DDBJ databases">
        <authorList>
            <person name="Tian F."/>
            <person name="Li J."/>
            <person name="Li F."/>
            <person name="Tong Y."/>
        </authorList>
    </citation>
    <scope>NUCLEOTIDE SEQUENCE [LARGE SCALE GENOMIC DNA]</scope>
</reference>
<keyword evidence="1" id="KW-0812">Transmembrane</keyword>
<sequence>MIYIGIWFIGAIIALLAFKWAKGFTFRTNLDADGSKILAALIWPAFVIIEVADMISTFTDHVVDKINHSEGLLHKVAIKLGNVYRKYL</sequence>
<name>A0AAE9K5D5_9CAUD</name>
<gene>
    <name evidence="2" type="ORF">EHEKIMEA_00104</name>
</gene>
<dbReference type="Proteomes" id="UP000832072">
    <property type="component" value="Segment"/>
</dbReference>
<evidence type="ECO:0000256" key="1">
    <source>
        <dbReference type="SAM" id="Phobius"/>
    </source>
</evidence>
<accession>A0AAE9K5D5</accession>
<keyword evidence="3" id="KW-1185">Reference proteome</keyword>
<protein>
    <submittedName>
        <fullName evidence="2">Uncharacterized protein</fullName>
    </submittedName>
</protein>
<proteinExistence type="predicted"/>
<dbReference type="EMBL" id="OM638103">
    <property type="protein sequence ID" value="UNY46986.1"/>
    <property type="molecule type" value="Genomic_DNA"/>
</dbReference>
<keyword evidence="1" id="KW-0472">Membrane</keyword>
<feature type="transmembrane region" description="Helical" evidence="1">
    <location>
        <begin position="37"/>
        <end position="55"/>
    </location>
</feature>